<sequence length="382" mass="41846">MNPLVISELDTLGDTEAALRAVRDAAGAPLQLNKDSVGKRKGALHDAARLQLLLTWARSSREPYLHFHSANSVETVLSALCDYAPGIAALRLADGVKVGEAVVPRRIALERAAEKMQSSDAQELSRIIKGRCIDLTCVSGSRVQYLRPLFSARRSDAVKKSEGMHQLLRALSEHISKYDANLVPDSFLKSCSIFASELFGNTQEHAIRDHRGAFYPAHVEGLIVSWTQMDEAMFARDFQGHPRLARFWDEELAPARDGATRALRCLQLSFFDSGPGFASRATGCATAELSLADERAALLSCLRKNVTTKREAGAGGGLPAVLSELKQIGGLLRIRSGRHAVFNVFDRVEDRDLFEFSDWARDELAPVTGAVITLLVPLRKTP</sequence>
<gene>
    <name evidence="1" type="ORF">BLA6863_00550</name>
</gene>
<evidence type="ECO:0000313" key="2">
    <source>
        <dbReference type="Proteomes" id="UP000494170"/>
    </source>
</evidence>
<organism evidence="1 2">
    <name type="scientific">Burkholderia lata (strain ATCC 17760 / DSM 23089 / LMG 22485 / NCIMB 9086 / R18194 / 383)</name>
    <dbReference type="NCBI Taxonomy" id="482957"/>
    <lineage>
        <taxon>Bacteria</taxon>
        <taxon>Pseudomonadati</taxon>
        <taxon>Pseudomonadota</taxon>
        <taxon>Betaproteobacteria</taxon>
        <taxon>Burkholderiales</taxon>
        <taxon>Burkholderiaceae</taxon>
        <taxon>Burkholderia</taxon>
        <taxon>Burkholderia cepacia complex</taxon>
    </lineage>
</organism>
<dbReference type="AlphaFoldDB" id="A0A6P2HCJ8"/>
<dbReference type="Proteomes" id="UP000494170">
    <property type="component" value="Unassembled WGS sequence"/>
</dbReference>
<dbReference type="RefSeq" id="WP_174937252.1">
    <property type="nucleotide sequence ID" value="NZ_CABVPY010000002.1"/>
</dbReference>
<name>A0A6P2HCJ8_BURL3</name>
<protein>
    <submittedName>
        <fullName evidence="1">Uncharacterized protein</fullName>
    </submittedName>
</protein>
<proteinExistence type="predicted"/>
<evidence type="ECO:0000313" key="1">
    <source>
        <dbReference type="EMBL" id="VWB15183.1"/>
    </source>
</evidence>
<accession>A0A6P2HCJ8</accession>
<reference evidence="1 2" key="1">
    <citation type="submission" date="2019-09" db="EMBL/GenBank/DDBJ databases">
        <authorList>
            <person name="Depoorter E."/>
        </authorList>
    </citation>
    <scope>NUCLEOTIDE SEQUENCE [LARGE SCALE GENOMIC DNA]</scope>
    <source>
        <strain evidence="1">LMG 6863</strain>
    </source>
</reference>
<dbReference type="EMBL" id="CABVPY010000002">
    <property type="protein sequence ID" value="VWB15183.1"/>
    <property type="molecule type" value="Genomic_DNA"/>
</dbReference>